<accession>A0A0S2IRE8</accession>
<protein>
    <submittedName>
        <fullName evidence="1">Uncharacterized protein</fullName>
    </submittedName>
</protein>
<evidence type="ECO:0000313" key="2">
    <source>
        <dbReference type="Proteomes" id="UP000058857"/>
    </source>
</evidence>
<evidence type="ECO:0000313" key="1">
    <source>
        <dbReference type="EMBL" id="ALO26184.1"/>
    </source>
</evidence>
<name>A0A0S2IRE8_LEPBO</name>
<reference evidence="1 2" key="1">
    <citation type="journal article" date="2015" name="PLoS Negl. Trop. Dis.">
        <title>Distribution of Plasmids in Distinct Leptospira Pathogenic Species.</title>
        <authorList>
            <person name="Wang Y."/>
            <person name="Zhuang X."/>
            <person name="Zhong Y."/>
            <person name="Zhang C."/>
            <person name="Zhang Y."/>
            <person name="Zeng L."/>
            <person name="Zhu Y."/>
            <person name="He P."/>
            <person name="Dong K."/>
            <person name="Pal U."/>
            <person name="Guo X."/>
            <person name="Qin J."/>
        </authorList>
    </citation>
    <scope>NUCLEOTIDE SEQUENCE [LARGE SCALE GENOMIC DNA]</scope>
    <source>
        <strain evidence="1 2">56604</strain>
    </source>
</reference>
<dbReference type="PATRIC" id="fig|280505.15.peg.1870"/>
<sequence>MFKPPEIMNHGSIPVGTIKGKSNRLREMYFFFREKKNVGTYTV</sequence>
<dbReference type="AlphaFoldDB" id="A0A0S2IRE8"/>
<dbReference type="Proteomes" id="UP000058857">
    <property type="component" value="Chromosome 1"/>
</dbReference>
<organism evidence="1">
    <name type="scientific">Leptospira borgpetersenii serovar Ballum</name>
    <dbReference type="NCBI Taxonomy" id="280505"/>
    <lineage>
        <taxon>Bacteria</taxon>
        <taxon>Pseudomonadati</taxon>
        <taxon>Spirochaetota</taxon>
        <taxon>Spirochaetia</taxon>
        <taxon>Leptospirales</taxon>
        <taxon>Leptospiraceae</taxon>
        <taxon>Leptospira</taxon>
    </lineage>
</organism>
<dbReference type="EMBL" id="CP012029">
    <property type="protein sequence ID" value="ALO26184.1"/>
    <property type="molecule type" value="Genomic_DNA"/>
</dbReference>
<proteinExistence type="predicted"/>
<gene>
    <name evidence="1" type="ORF">LBBP_01907</name>
</gene>